<organism evidence="2 3">
    <name type="scientific">Pseudoalteromonas piscicida</name>
    <dbReference type="NCBI Taxonomy" id="43662"/>
    <lineage>
        <taxon>Bacteria</taxon>
        <taxon>Pseudomonadati</taxon>
        <taxon>Pseudomonadota</taxon>
        <taxon>Gammaproteobacteria</taxon>
        <taxon>Alteromonadales</taxon>
        <taxon>Pseudoalteromonadaceae</taxon>
        <taxon>Pseudoalteromonas</taxon>
    </lineage>
</organism>
<accession>A0A2A5JV61</accession>
<evidence type="ECO:0000313" key="2">
    <source>
        <dbReference type="EMBL" id="PCK33364.1"/>
    </source>
</evidence>
<feature type="transmembrane region" description="Helical" evidence="1">
    <location>
        <begin position="12"/>
        <end position="32"/>
    </location>
</feature>
<evidence type="ECO:0008006" key="4">
    <source>
        <dbReference type="Google" id="ProtNLM"/>
    </source>
</evidence>
<dbReference type="InterPro" id="IPR021244">
    <property type="entry name" value="DUF2802"/>
</dbReference>
<dbReference type="EMBL" id="NKHF01000008">
    <property type="protein sequence ID" value="PCK33364.1"/>
    <property type="molecule type" value="Genomic_DNA"/>
</dbReference>
<keyword evidence="1" id="KW-1133">Transmembrane helix</keyword>
<reference evidence="3" key="1">
    <citation type="journal article" date="2019" name="Genome Announc.">
        <title>Draft Genome Sequence of Pseudoalteromonas piscicida Strain 36Y ROTHPW, an Hypersaline Seawater Isolate from the South Coast of Sonora, Mexico.</title>
        <authorList>
            <person name="Sanchez-Diaz R."/>
            <person name="Molina-Garza Z.J."/>
            <person name="Cruz-Suarez L.E."/>
            <person name="Selvin J."/>
            <person name="Kiran G.S."/>
            <person name="Ibarra-Gamez J.C."/>
            <person name="Gomez-Gil B."/>
            <person name="Galaviz-Silva L."/>
        </authorList>
    </citation>
    <scope>NUCLEOTIDE SEQUENCE [LARGE SCALE GENOMIC DNA]</scope>
    <source>
        <strain evidence="3">36Y_RITHPW</strain>
    </source>
</reference>
<comment type="caution">
    <text evidence="2">The sequence shown here is derived from an EMBL/GenBank/DDBJ whole genome shotgun (WGS) entry which is preliminary data.</text>
</comment>
<protein>
    <recommendedName>
        <fullName evidence="4">DUF2802 domain-containing protein</fullName>
    </recommendedName>
</protein>
<sequence length="143" mass="15892">MLEVVNAKIVLLVISITSSVLALVCLRFVFVLGKKLQQQQAKVVQLSEASQGSEQQIAILRSEVAELRASIMSIGKRVVTTEQDLHELANQQAAQKYDDPDAKIYSRAVKMVELGADIEEVMRECELPRAEAELLMSLHNKSK</sequence>
<keyword evidence="1" id="KW-0812">Transmembrane</keyword>
<dbReference type="Proteomes" id="UP000228621">
    <property type="component" value="Unassembled WGS sequence"/>
</dbReference>
<keyword evidence="1" id="KW-0472">Membrane</keyword>
<name>A0A2A5JV61_PSEO7</name>
<evidence type="ECO:0000256" key="1">
    <source>
        <dbReference type="SAM" id="Phobius"/>
    </source>
</evidence>
<dbReference type="RefSeq" id="WP_099640537.1">
    <property type="nucleotide sequence ID" value="NZ_JAQPZX010000002.1"/>
</dbReference>
<proteinExistence type="predicted"/>
<dbReference type="Pfam" id="PF10975">
    <property type="entry name" value="DUF2802"/>
    <property type="match status" value="1"/>
</dbReference>
<evidence type="ECO:0000313" key="3">
    <source>
        <dbReference type="Proteomes" id="UP000228621"/>
    </source>
</evidence>
<gene>
    <name evidence="2" type="ORF">CEX98_02380</name>
</gene>
<dbReference type="AlphaFoldDB" id="A0A2A5JV61"/>
<keyword evidence="3" id="KW-1185">Reference proteome</keyword>
<dbReference type="OrthoDB" id="5600183at2"/>